<dbReference type="WBParaSite" id="ALUE_0001999901-mRNA-1">
    <property type="protein sequence ID" value="ALUE_0001999901-mRNA-1"/>
    <property type="gene ID" value="ALUE_0001999901"/>
</dbReference>
<sequence>MNRHYLKYHNSTSIFATLYLSAVGFVGMSAAMTTTGPVTRRSDITLRSQKTDISYVRVSRWQELTLLSVVFISIYLIGGEYSRAVCNVFTTAPAAVYTCVQLTSEKDHTSCYVSSQLWKATLAYWAVHSALFIFDNFLVDAFGYYLGKFLLLTTVLSHVIRTNAARNRRFQQICSSLCANSRNETLTYVANVYFFALCFAK</sequence>
<keyword evidence="1" id="KW-0472">Membrane</keyword>
<feature type="transmembrane region" description="Helical" evidence="1">
    <location>
        <begin position="12"/>
        <end position="39"/>
    </location>
</feature>
<keyword evidence="2" id="KW-1185">Reference proteome</keyword>
<feature type="transmembrane region" description="Helical" evidence="1">
    <location>
        <begin position="142"/>
        <end position="160"/>
    </location>
</feature>
<organism evidence="2 3">
    <name type="scientific">Ascaris lumbricoides</name>
    <name type="common">Giant roundworm</name>
    <dbReference type="NCBI Taxonomy" id="6252"/>
    <lineage>
        <taxon>Eukaryota</taxon>
        <taxon>Metazoa</taxon>
        <taxon>Ecdysozoa</taxon>
        <taxon>Nematoda</taxon>
        <taxon>Chromadorea</taxon>
        <taxon>Rhabditida</taxon>
        <taxon>Spirurina</taxon>
        <taxon>Ascaridomorpha</taxon>
        <taxon>Ascaridoidea</taxon>
        <taxon>Ascarididae</taxon>
        <taxon>Ascaris</taxon>
    </lineage>
</organism>
<keyword evidence="1" id="KW-0812">Transmembrane</keyword>
<evidence type="ECO:0000256" key="1">
    <source>
        <dbReference type="SAM" id="Phobius"/>
    </source>
</evidence>
<accession>A0A0M3IMM1</accession>
<dbReference type="AlphaFoldDB" id="A0A0M3IMM1"/>
<name>A0A0M3IMM1_ASCLU</name>
<evidence type="ECO:0000313" key="3">
    <source>
        <dbReference type="WBParaSite" id="ALUE_0001999901-mRNA-1"/>
    </source>
</evidence>
<evidence type="ECO:0000313" key="2">
    <source>
        <dbReference type="Proteomes" id="UP000036681"/>
    </source>
</evidence>
<protein>
    <submittedName>
        <fullName evidence="3">G_PROTEIN_RECEP_F1_2 domain-containing protein</fullName>
    </submittedName>
</protein>
<reference evidence="3" key="1">
    <citation type="submission" date="2017-02" db="UniProtKB">
        <authorList>
            <consortium name="WormBaseParasite"/>
        </authorList>
    </citation>
    <scope>IDENTIFICATION</scope>
</reference>
<keyword evidence="1" id="KW-1133">Transmembrane helix</keyword>
<proteinExistence type="predicted"/>
<dbReference type="Proteomes" id="UP000036681">
    <property type="component" value="Unplaced"/>
</dbReference>